<gene>
    <name evidence="2" type="ORF">NP493_1065g01048</name>
</gene>
<sequence length="683" mass="74768">MSLRVATLFACKQWRHLAAVRCGWQSAGWMTSHSRRTLCTKSHAAAAISSLEEYKYKQADDCVVLNGRGLTIATIYAVANRRSTKVAIEPTSVDKMQENVDYLSGKIRDGMVIYGVNTGYGGSADVRSDDTVELQNSLVRHLNAGFGPTFPPELVRAVMLVRANSLSLGFSGIRPTTVQLLVSMLNADIIPVVPKRGSVSASGDLMPTSYIAACMMGRPDAQVTVDGAETTAPAALEQARLRPVEFQAKEALAVINAASFASSLGACVLFDANAAILLTQVATALAVESLEGRVESFHPTIGRCMPHPGLQEVSTNLRSLLDGSRLAVQGMTLDQKDEASRLKQDRYCLRSAPQWLAPVVETAQESTRRIETEVNSANDNPLIDHVNDAVIHCANFQGVSNTVAMDQARQALQLCGKLIFSQMEEIVNVNLSHGLPPNLAGGDYNVDFGFKGADTAMASYMAELDVLTNPVTNHVIAAEMHNQSVNSLGLLSARKSQDAVEVLHMMLANILCCEVQAVDLRWLQRRVEDELAHLLPRYGVDPAVARRHVGPWYRLALQPTAAAKQLWQDIGVTGAEHDEFVADVVGRMEALTARVRSNDCYSDVYQELGQGTRQMYRFLRRTLHIPFYTGEAALDTSLRKIFAAIQRHDMDDVLIDIFKPAVQEESADYTKDIDEKQRLAAKI</sequence>
<proteinExistence type="inferred from homology"/>
<accession>A0AAD9NLD9</accession>
<protein>
    <recommendedName>
        <fullName evidence="4">Phenylalanine ammonia-lyase</fullName>
    </recommendedName>
</protein>
<dbReference type="Pfam" id="PF00221">
    <property type="entry name" value="Lyase_aromatic"/>
    <property type="match status" value="1"/>
</dbReference>
<dbReference type="Proteomes" id="UP001209878">
    <property type="component" value="Unassembled WGS sequence"/>
</dbReference>
<dbReference type="GO" id="GO:0003824">
    <property type="term" value="F:catalytic activity"/>
    <property type="evidence" value="ECO:0007669"/>
    <property type="project" value="InterPro"/>
</dbReference>
<evidence type="ECO:0000256" key="1">
    <source>
        <dbReference type="ARBA" id="ARBA00007238"/>
    </source>
</evidence>
<comment type="caution">
    <text evidence="2">The sequence shown here is derived from an EMBL/GenBank/DDBJ whole genome shotgun (WGS) entry which is preliminary data.</text>
</comment>
<keyword evidence="3" id="KW-1185">Reference proteome</keyword>
<comment type="similarity">
    <text evidence="1">Belongs to the PAL/histidase family.</text>
</comment>
<dbReference type="InterPro" id="IPR008948">
    <property type="entry name" value="L-Aspartase-like"/>
</dbReference>
<evidence type="ECO:0000313" key="3">
    <source>
        <dbReference type="Proteomes" id="UP001209878"/>
    </source>
</evidence>
<dbReference type="EMBL" id="JAODUO010001065">
    <property type="protein sequence ID" value="KAK2171444.1"/>
    <property type="molecule type" value="Genomic_DNA"/>
</dbReference>
<dbReference type="AlphaFoldDB" id="A0AAD9NLD9"/>
<dbReference type="CDD" id="cd00332">
    <property type="entry name" value="PAL-HAL"/>
    <property type="match status" value="1"/>
</dbReference>
<dbReference type="PANTHER" id="PTHR10362">
    <property type="entry name" value="HISTIDINE AMMONIA-LYASE"/>
    <property type="match status" value="1"/>
</dbReference>
<reference evidence="2" key="1">
    <citation type="journal article" date="2023" name="Mol. Biol. Evol.">
        <title>Third-Generation Sequencing Reveals the Adaptive Role of the Epigenome in Three Deep-Sea Polychaetes.</title>
        <authorList>
            <person name="Perez M."/>
            <person name="Aroh O."/>
            <person name="Sun Y."/>
            <person name="Lan Y."/>
            <person name="Juniper S.K."/>
            <person name="Young C.R."/>
            <person name="Angers B."/>
            <person name="Qian P.Y."/>
        </authorList>
    </citation>
    <scope>NUCLEOTIDE SEQUENCE</scope>
    <source>
        <strain evidence="2">R07B-5</strain>
    </source>
</reference>
<dbReference type="InterPro" id="IPR024083">
    <property type="entry name" value="Fumarase/histidase_N"/>
</dbReference>
<evidence type="ECO:0000313" key="2">
    <source>
        <dbReference type="EMBL" id="KAK2171444.1"/>
    </source>
</evidence>
<evidence type="ECO:0008006" key="4">
    <source>
        <dbReference type="Google" id="ProtNLM"/>
    </source>
</evidence>
<name>A0AAD9NLD9_RIDPI</name>
<dbReference type="Gene3D" id="1.20.200.10">
    <property type="entry name" value="Fumarase/aspartase (Central domain)"/>
    <property type="match status" value="2"/>
</dbReference>
<dbReference type="SUPFAM" id="SSF48557">
    <property type="entry name" value="L-aspartase-like"/>
    <property type="match status" value="1"/>
</dbReference>
<dbReference type="Gene3D" id="1.10.275.10">
    <property type="entry name" value="Fumarase/aspartase (N-terminal domain)"/>
    <property type="match status" value="1"/>
</dbReference>
<dbReference type="InterPro" id="IPR001106">
    <property type="entry name" value="Aromatic_Lyase"/>
</dbReference>
<organism evidence="2 3">
    <name type="scientific">Ridgeia piscesae</name>
    <name type="common">Tubeworm</name>
    <dbReference type="NCBI Taxonomy" id="27915"/>
    <lineage>
        <taxon>Eukaryota</taxon>
        <taxon>Metazoa</taxon>
        <taxon>Spiralia</taxon>
        <taxon>Lophotrochozoa</taxon>
        <taxon>Annelida</taxon>
        <taxon>Polychaeta</taxon>
        <taxon>Sedentaria</taxon>
        <taxon>Canalipalpata</taxon>
        <taxon>Sabellida</taxon>
        <taxon>Siboglinidae</taxon>
        <taxon>Ridgeia</taxon>
    </lineage>
</organism>